<comment type="caution">
    <text evidence="2">The sequence shown here is derived from an EMBL/GenBank/DDBJ whole genome shotgun (WGS) entry which is preliminary data.</text>
</comment>
<name>A0ABR9DU40_9MICO</name>
<keyword evidence="1" id="KW-0812">Transmembrane</keyword>
<organism evidence="2 3">
    <name type="scientific">Flavimobilis rhizosphaerae</name>
    <dbReference type="NCBI Taxonomy" id="2775421"/>
    <lineage>
        <taxon>Bacteria</taxon>
        <taxon>Bacillati</taxon>
        <taxon>Actinomycetota</taxon>
        <taxon>Actinomycetes</taxon>
        <taxon>Micrococcales</taxon>
        <taxon>Jonesiaceae</taxon>
        <taxon>Flavimobilis</taxon>
    </lineage>
</organism>
<keyword evidence="1" id="KW-0472">Membrane</keyword>
<evidence type="ECO:0000313" key="2">
    <source>
        <dbReference type="EMBL" id="MBD9699926.1"/>
    </source>
</evidence>
<dbReference type="EMBL" id="JACZDF010000005">
    <property type="protein sequence ID" value="MBD9699926.1"/>
    <property type="molecule type" value="Genomic_DNA"/>
</dbReference>
<evidence type="ECO:0008006" key="4">
    <source>
        <dbReference type="Google" id="ProtNLM"/>
    </source>
</evidence>
<dbReference type="RefSeq" id="WP_192280600.1">
    <property type="nucleotide sequence ID" value="NZ_JACZDF010000005.1"/>
</dbReference>
<keyword evidence="3" id="KW-1185">Reference proteome</keyword>
<proteinExistence type="predicted"/>
<accession>A0ABR9DU40</accession>
<protein>
    <recommendedName>
        <fullName evidence="4">PEP-CTERM protein-sorting domain-containing protein</fullName>
    </recommendedName>
</protein>
<evidence type="ECO:0000256" key="1">
    <source>
        <dbReference type="SAM" id="Phobius"/>
    </source>
</evidence>
<feature type="transmembrane region" description="Helical" evidence="1">
    <location>
        <begin position="49"/>
        <end position="68"/>
    </location>
</feature>
<sequence>MDTFSTEPTEAHLDDRPVAVNALIFVVVMAIFVAGMWAMGEGIAQHSALLFSGGLLGSCLAVGLALGIRRD</sequence>
<dbReference type="Proteomes" id="UP000642107">
    <property type="component" value="Unassembled WGS sequence"/>
</dbReference>
<gene>
    <name evidence="2" type="ORF">IGS67_10545</name>
</gene>
<feature type="transmembrane region" description="Helical" evidence="1">
    <location>
        <begin position="18"/>
        <end position="37"/>
    </location>
</feature>
<evidence type="ECO:0000313" key="3">
    <source>
        <dbReference type="Proteomes" id="UP000642107"/>
    </source>
</evidence>
<keyword evidence="1" id="KW-1133">Transmembrane helix</keyword>
<reference evidence="2 3" key="1">
    <citation type="submission" date="2020-09" db="EMBL/GenBank/DDBJ databases">
        <title>Flavimobilis rhizosphaerae sp. nov., isolated from rhizosphere soil of Spartina alterniflora.</title>
        <authorList>
            <person name="Hanqin C."/>
        </authorList>
    </citation>
    <scope>NUCLEOTIDE SEQUENCE [LARGE SCALE GENOMIC DNA]</scope>
    <source>
        <strain evidence="2 3">GY 10621</strain>
    </source>
</reference>